<reference evidence="2 3" key="1">
    <citation type="submission" date="2022-12" db="EMBL/GenBank/DDBJ databases">
        <title>Dasania phycosphaerae sp. nov., isolated from particulate material of the south coast of Korea.</title>
        <authorList>
            <person name="Jiang Y."/>
        </authorList>
    </citation>
    <scope>NUCLEOTIDE SEQUENCE [LARGE SCALE GENOMIC DNA]</scope>
    <source>
        <strain evidence="2 3">GY-19</strain>
    </source>
</reference>
<name>A0A9J6RLR3_9GAMM</name>
<dbReference type="InterPro" id="IPR008249">
    <property type="entry name" value="UPF0231"/>
</dbReference>
<organism evidence="2 3">
    <name type="scientific">Dasania phycosphaerae</name>
    <dbReference type="NCBI Taxonomy" id="2950436"/>
    <lineage>
        <taxon>Bacteria</taxon>
        <taxon>Pseudomonadati</taxon>
        <taxon>Pseudomonadota</taxon>
        <taxon>Gammaproteobacteria</taxon>
        <taxon>Cellvibrionales</taxon>
        <taxon>Spongiibacteraceae</taxon>
        <taxon>Dasania</taxon>
    </lineage>
</organism>
<dbReference type="AlphaFoldDB" id="A0A9J6RLR3"/>
<dbReference type="EMBL" id="JAPTGG010000008">
    <property type="protein sequence ID" value="MCZ0865654.1"/>
    <property type="molecule type" value="Genomic_DNA"/>
</dbReference>
<dbReference type="Proteomes" id="UP001069090">
    <property type="component" value="Unassembled WGS sequence"/>
</dbReference>
<comment type="similarity">
    <text evidence="1">Belongs to the UPF0231 family.</text>
</comment>
<dbReference type="RefSeq" id="WP_258331799.1">
    <property type="nucleotide sequence ID" value="NZ_JAPTGG010000008.1"/>
</dbReference>
<evidence type="ECO:0000313" key="2">
    <source>
        <dbReference type="EMBL" id="MCZ0865654.1"/>
    </source>
</evidence>
<keyword evidence="3" id="KW-1185">Reference proteome</keyword>
<accession>A0A9J6RLR3</accession>
<gene>
    <name evidence="2" type="ORF">O0V09_10600</name>
</gene>
<dbReference type="Pfam" id="PF06062">
    <property type="entry name" value="UPF0231"/>
    <property type="match status" value="1"/>
</dbReference>
<evidence type="ECO:0000313" key="3">
    <source>
        <dbReference type="Proteomes" id="UP001069090"/>
    </source>
</evidence>
<comment type="caution">
    <text evidence="2">The sequence shown here is derived from an EMBL/GenBank/DDBJ whole genome shotgun (WGS) entry which is preliminary data.</text>
</comment>
<evidence type="ECO:0000256" key="1">
    <source>
        <dbReference type="ARBA" id="ARBA00005367"/>
    </source>
</evidence>
<sequence length="121" mass="14001">MDYEFTLDEYDRPIAEFSSGFEALGRWLSEEVSNDEQQIEELLDIITQLEQKRINSRQLFGRDAQLTLSHNEVEAIALALTEDSSYELPEDTQLYNDESEASCGLLDFKEAVLAWQQFINE</sequence>
<proteinExistence type="inferred from homology"/>
<protein>
    <submittedName>
        <fullName evidence="2">YacL family protein</fullName>
    </submittedName>
</protein>